<evidence type="ECO:0000256" key="1">
    <source>
        <dbReference type="SAM" id="MobiDB-lite"/>
    </source>
</evidence>
<evidence type="ECO:0000313" key="4">
    <source>
        <dbReference type="Proteomes" id="UP000239209"/>
    </source>
</evidence>
<comment type="caution">
    <text evidence="3">The sequence shown here is derived from an EMBL/GenBank/DDBJ whole genome shotgun (WGS) entry which is preliminary data.</text>
</comment>
<dbReference type="SUPFAM" id="SSF81606">
    <property type="entry name" value="PP2C-like"/>
    <property type="match status" value="1"/>
</dbReference>
<dbReference type="EMBL" id="PVZG01000029">
    <property type="protein sequence ID" value="PRY19728.1"/>
    <property type="molecule type" value="Genomic_DNA"/>
</dbReference>
<gene>
    <name evidence="3" type="ORF">CLV70_12924</name>
</gene>
<feature type="region of interest" description="Disordered" evidence="1">
    <location>
        <begin position="13"/>
        <end position="97"/>
    </location>
</feature>
<dbReference type="InterPro" id="IPR001932">
    <property type="entry name" value="PPM-type_phosphatase-like_dom"/>
</dbReference>
<feature type="compositionally biased region" description="Pro residues" evidence="1">
    <location>
        <begin position="45"/>
        <end position="57"/>
    </location>
</feature>
<dbReference type="AlphaFoldDB" id="A0A2T0REX9"/>
<sequence length="366" mass="39479">MIEAFRQAYQWFFNGDPPPAQPKDPHERFVPANGGVYQSRNAAAGPPPQRQAPPQGAPPQAALPRTAPPEEPPPRERDPWDPPVVGRPVGTFAPRPSTAAAYRPDYVADGWATPRFVVRAASVRGYSHRNTGEPRQDDVAVAWHEPTGAVLFAVADGVSDAPLSHIGATSACRAAIGAMTAGLDGGDGRVDWDGLLRGAAWQLCEQARLSLGLPEIDREAAERHMATTLVAGLVRPGPDGPMVELVQVGDSSAWILNTRVPRYQCLTPTKFRVGDEVFTNAVVALPRVPAVEVRHGTMSRDEVLLVGTDGFGDPLGDGDNLVGDHFSDALRTVPPVLKFANDLDFSRETWDDDRTLFALWPYGIRG</sequence>
<evidence type="ECO:0000313" key="3">
    <source>
        <dbReference type="EMBL" id="PRY19728.1"/>
    </source>
</evidence>
<dbReference type="Proteomes" id="UP000239209">
    <property type="component" value="Unassembled WGS sequence"/>
</dbReference>
<protein>
    <submittedName>
        <fullName evidence="3">Protein phosphatase 2C-like protein</fullName>
    </submittedName>
</protein>
<feature type="domain" description="PPM-type phosphatase" evidence="2">
    <location>
        <begin position="124"/>
        <end position="321"/>
    </location>
</feature>
<organism evidence="3 4">
    <name type="scientific">Pseudosporangium ferrugineum</name>
    <dbReference type="NCBI Taxonomy" id="439699"/>
    <lineage>
        <taxon>Bacteria</taxon>
        <taxon>Bacillati</taxon>
        <taxon>Actinomycetota</taxon>
        <taxon>Actinomycetes</taxon>
        <taxon>Micromonosporales</taxon>
        <taxon>Micromonosporaceae</taxon>
        <taxon>Pseudosporangium</taxon>
    </lineage>
</organism>
<dbReference type="Pfam" id="PF13672">
    <property type="entry name" value="PP2C_2"/>
    <property type="match status" value="1"/>
</dbReference>
<dbReference type="Gene3D" id="3.60.40.10">
    <property type="entry name" value="PPM-type phosphatase domain"/>
    <property type="match status" value="1"/>
</dbReference>
<evidence type="ECO:0000259" key="2">
    <source>
        <dbReference type="Pfam" id="PF13672"/>
    </source>
</evidence>
<dbReference type="InterPro" id="IPR036457">
    <property type="entry name" value="PPM-type-like_dom_sf"/>
</dbReference>
<name>A0A2T0REX9_9ACTN</name>
<accession>A0A2T0REX9</accession>
<proteinExistence type="predicted"/>
<keyword evidence="4" id="KW-1185">Reference proteome</keyword>
<reference evidence="3 4" key="1">
    <citation type="submission" date="2018-03" db="EMBL/GenBank/DDBJ databases">
        <title>Genomic Encyclopedia of Archaeal and Bacterial Type Strains, Phase II (KMG-II): from individual species to whole genera.</title>
        <authorList>
            <person name="Goeker M."/>
        </authorList>
    </citation>
    <scope>NUCLEOTIDE SEQUENCE [LARGE SCALE GENOMIC DNA]</scope>
    <source>
        <strain evidence="3 4">DSM 45348</strain>
    </source>
</reference>